<dbReference type="Gene3D" id="3.10.20.440">
    <property type="entry name" value="2Fe-2S iron-sulphur cluster binding domain, sarcosine oxidase, alpha subunit, N-terminal domain"/>
    <property type="match status" value="1"/>
</dbReference>
<evidence type="ECO:0000313" key="3">
    <source>
        <dbReference type="Proteomes" id="UP000292935"/>
    </source>
</evidence>
<sequence length="80" mass="8529">MIRITVGDEAIEGRDGQTIAGVLIGAGRTAWRTAQTGDRGVFCGIGVCHDCLVTVNDVEGVRACQREAVDGDRVEREVRA</sequence>
<evidence type="ECO:0000313" key="2">
    <source>
        <dbReference type="EMBL" id="RXZ50866.1"/>
    </source>
</evidence>
<reference evidence="2 3" key="1">
    <citation type="submission" date="2019-01" db="EMBL/GenBank/DDBJ databases">
        <authorList>
            <person name="Li J."/>
        </authorList>
    </citation>
    <scope>NUCLEOTIDE SEQUENCE [LARGE SCALE GENOMIC DNA]</scope>
    <source>
        <strain evidence="2 3">CCUG 35506</strain>
    </source>
</reference>
<dbReference type="AlphaFoldDB" id="A0A4Q2JUP3"/>
<keyword evidence="3" id="KW-1185">Reference proteome</keyword>
<accession>A0A4Q2JUP3</accession>
<dbReference type="GO" id="GO:0016491">
    <property type="term" value="F:oxidoreductase activity"/>
    <property type="evidence" value="ECO:0007669"/>
    <property type="project" value="UniProtKB-KW"/>
</dbReference>
<dbReference type="OrthoDB" id="573392at2"/>
<organism evidence="2 3">
    <name type="scientific">Agromyces fucosus</name>
    <dbReference type="NCBI Taxonomy" id="41985"/>
    <lineage>
        <taxon>Bacteria</taxon>
        <taxon>Bacillati</taxon>
        <taxon>Actinomycetota</taxon>
        <taxon>Actinomycetes</taxon>
        <taxon>Micrococcales</taxon>
        <taxon>Microbacteriaceae</taxon>
        <taxon>Agromyces</taxon>
    </lineage>
</organism>
<evidence type="ECO:0000256" key="1">
    <source>
        <dbReference type="ARBA" id="ARBA00023002"/>
    </source>
</evidence>
<gene>
    <name evidence="2" type="ORF">ESP57_03480</name>
</gene>
<dbReference type="InterPro" id="IPR042204">
    <property type="entry name" value="2Fe-2S-bd_N"/>
</dbReference>
<protein>
    <submittedName>
        <fullName evidence="2">(2Fe-2S)-binding protein</fullName>
    </submittedName>
</protein>
<proteinExistence type="predicted"/>
<dbReference type="EMBL" id="SDPO01000001">
    <property type="protein sequence ID" value="RXZ50866.1"/>
    <property type="molecule type" value="Genomic_DNA"/>
</dbReference>
<dbReference type="InterPro" id="IPR036010">
    <property type="entry name" value="2Fe-2S_ferredoxin-like_sf"/>
</dbReference>
<keyword evidence="1" id="KW-0560">Oxidoreductase</keyword>
<dbReference type="Proteomes" id="UP000292935">
    <property type="component" value="Unassembled WGS sequence"/>
</dbReference>
<dbReference type="Pfam" id="PF13510">
    <property type="entry name" value="Fer2_4"/>
    <property type="match status" value="1"/>
</dbReference>
<dbReference type="GO" id="GO:0051536">
    <property type="term" value="F:iron-sulfur cluster binding"/>
    <property type="evidence" value="ECO:0007669"/>
    <property type="project" value="InterPro"/>
</dbReference>
<dbReference type="RefSeq" id="WP_056009648.1">
    <property type="nucleotide sequence ID" value="NZ_SDPO01000001.1"/>
</dbReference>
<comment type="caution">
    <text evidence="2">The sequence shown here is derived from an EMBL/GenBank/DDBJ whole genome shotgun (WGS) entry which is preliminary data.</text>
</comment>
<name>A0A4Q2JUP3_9MICO</name>
<dbReference type="SUPFAM" id="SSF54292">
    <property type="entry name" value="2Fe-2S ferredoxin-like"/>
    <property type="match status" value="1"/>
</dbReference>